<keyword evidence="4" id="KW-0723">Serine/threonine-protein kinase</keyword>
<dbReference type="EMBL" id="CAJJDN010000030">
    <property type="protein sequence ID" value="CAD8073351.1"/>
    <property type="molecule type" value="Genomic_DNA"/>
</dbReference>
<name>A0A8S1M6C9_9CILI</name>
<dbReference type="GO" id="GO:0046872">
    <property type="term" value="F:metal ion binding"/>
    <property type="evidence" value="ECO:0007669"/>
    <property type="project" value="UniProtKB-KW"/>
</dbReference>
<evidence type="ECO:0000256" key="9">
    <source>
        <dbReference type="ARBA" id="ARBA00022777"/>
    </source>
</evidence>
<dbReference type="Proteomes" id="UP000692954">
    <property type="component" value="Unassembled WGS sequence"/>
</dbReference>
<keyword evidence="5" id="KW-0808">Transferase</keyword>
<evidence type="ECO:0000313" key="22">
    <source>
        <dbReference type="Proteomes" id="UP000692954"/>
    </source>
</evidence>
<feature type="binding site" evidence="16">
    <location>
        <begin position="132"/>
        <end position="133"/>
    </location>
    <ligand>
        <name>ATP</name>
        <dbReference type="ChEBI" id="CHEBI:30616"/>
    </ligand>
</feature>
<comment type="subunit">
    <text evidence="2">Monomer.</text>
</comment>
<comment type="catalytic activity">
    <reaction evidence="14">
        <text>L-seryl-[protein] + ATP = O-phospho-L-seryl-[protein] + ADP + H(+)</text>
        <dbReference type="Rhea" id="RHEA:17989"/>
        <dbReference type="Rhea" id="RHEA-COMP:9863"/>
        <dbReference type="Rhea" id="RHEA-COMP:11604"/>
        <dbReference type="ChEBI" id="CHEBI:15378"/>
        <dbReference type="ChEBI" id="CHEBI:29999"/>
        <dbReference type="ChEBI" id="CHEBI:30616"/>
        <dbReference type="ChEBI" id="CHEBI:83421"/>
        <dbReference type="ChEBI" id="CHEBI:456216"/>
        <dbReference type="EC" id="2.7.11.1"/>
    </reaction>
</comment>
<feature type="domain" description="Protein kinase" evidence="20">
    <location>
        <begin position="12"/>
        <end position="254"/>
    </location>
</feature>
<evidence type="ECO:0000256" key="1">
    <source>
        <dbReference type="ARBA" id="ARBA00001946"/>
    </source>
</evidence>
<evidence type="ECO:0000256" key="13">
    <source>
        <dbReference type="ARBA" id="ARBA00047899"/>
    </source>
</evidence>
<dbReference type="GO" id="GO:0005524">
    <property type="term" value="F:ATP binding"/>
    <property type="evidence" value="ECO:0007669"/>
    <property type="project" value="UniProtKB-UniRule"/>
</dbReference>
<evidence type="ECO:0000256" key="10">
    <source>
        <dbReference type="ARBA" id="ARBA00022837"/>
    </source>
</evidence>
<comment type="catalytic activity">
    <reaction evidence="13">
        <text>L-threonyl-[protein] + ATP = O-phospho-L-threonyl-[protein] + ADP + H(+)</text>
        <dbReference type="Rhea" id="RHEA:46608"/>
        <dbReference type="Rhea" id="RHEA-COMP:11060"/>
        <dbReference type="Rhea" id="RHEA-COMP:11605"/>
        <dbReference type="ChEBI" id="CHEBI:15378"/>
        <dbReference type="ChEBI" id="CHEBI:30013"/>
        <dbReference type="ChEBI" id="CHEBI:30616"/>
        <dbReference type="ChEBI" id="CHEBI:61977"/>
        <dbReference type="ChEBI" id="CHEBI:456216"/>
        <dbReference type="EC" id="2.7.11.1"/>
    </reaction>
</comment>
<feature type="binding site" evidence="18">
    <location>
        <position position="45"/>
    </location>
    <ligand>
        <name>ATP</name>
        <dbReference type="ChEBI" id="CHEBI:30616"/>
    </ligand>
</feature>
<evidence type="ECO:0000256" key="16">
    <source>
        <dbReference type="PIRSR" id="PIRSR630616-2"/>
    </source>
</evidence>
<evidence type="ECO:0000256" key="2">
    <source>
        <dbReference type="ARBA" id="ARBA00011245"/>
    </source>
</evidence>
<dbReference type="GO" id="GO:0004674">
    <property type="term" value="F:protein serine/threonine kinase activity"/>
    <property type="evidence" value="ECO:0007669"/>
    <property type="project" value="UniProtKB-KW"/>
</dbReference>
<feature type="region of interest" description="Disordered" evidence="19">
    <location>
        <begin position="458"/>
        <end position="499"/>
    </location>
</feature>
<accession>A0A8S1M6C9</accession>
<keyword evidence="6" id="KW-0479">Metal-binding</keyword>
<dbReference type="Pfam" id="PF00069">
    <property type="entry name" value="Pkinase"/>
    <property type="match status" value="1"/>
</dbReference>
<evidence type="ECO:0000256" key="17">
    <source>
        <dbReference type="PIRSR" id="PIRSR630616-3"/>
    </source>
</evidence>
<feature type="compositionally biased region" description="Basic residues" evidence="19">
    <location>
        <begin position="477"/>
        <end position="486"/>
    </location>
</feature>
<proteinExistence type="inferred from homology"/>
<evidence type="ECO:0000259" key="20">
    <source>
        <dbReference type="PROSITE" id="PS50011"/>
    </source>
</evidence>
<evidence type="ECO:0000256" key="4">
    <source>
        <dbReference type="ARBA" id="ARBA00022527"/>
    </source>
</evidence>
<evidence type="ECO:0000256" key="18">
    <source>
        <dbReference type="PROSITE-ProRule" id="PRU10141"/>
    </source>
</evidence>
<keyword evidence="8 16" id="KW-0547">Nucleotide-binding</keyword>
<feature type="binding site" evidence="16">
    <location>
        <position position="147"/>
    </location>
    <ligand>
        <name>ATP</name>
        <dbReference type="ChEBI" id="CHEBI:30616"/>
    </ligand>
</feature>
<comment type="similarity">
    <text evidence="12">Belongs to the protein kinase superfamily. Ser/Thr protein kinase family. CDPK subfamily.</text>
</comment>
<dbReference type="FunFam" id="3.30.200.20:FF:000315">
    <property type="entry name" value="Calcium-dependent protein kinase 3"/>
    <property type="match status" value="1"/>
</dbReference>
<reference evidence="21" key="1">
    <citation type="submission" date="2021-01" db="EMBL/GenBank/DDBJ databases">
        <authorList>
            <consortium name="Genoscope - CEA"/>
            <person name="William W."/>
        </authorList>
    </citation>
    <scope>NUCLEOTIDE SEQUENCE</scope>
</reference>
<feature type="cross-link" description="Glycyl lysine isopeptide (Lys-Gly) (interchain with G-Cter in SUMO2)" evidence="17">
    <location>
        <position position="130"/>
    </location>
</feature>
<comment type="caution">
    <text evidence="21">The sequence shown here is derived from an EMBL/GenBank/DDBJ whole genome shotgun (WGS) entry which is preliminary data.</text>
</comment>
<dbReference type="EC" id="2.7.11.1" evidence="3"/>
<evidence type="ECO:0000256" key="5">
    <source>
        <dbReference type="ARBA" id="ARBA00022679"/>
    </source>
</evidence>
<evidence type="ECO:0000256" key="6">
    <source>
        <dbReference type="ARBA" id="ARBA00022723"/>
    </source>
</evidence>
<dbReference type="PROSITE" id="PS50011">
    <property type="entry name" value="PROTEIN_KINASE_DOM"/>
    <property type="match status" value="1"/>
</dbReference>
<dbReference type="PROSITE" id="PS00107">
    <property type="entry name" value="PROTEIN_KINASE_ATP"/>
    <property type="match status" value="1"/>
</dbReference>
<keyword evidence="9" id="KW-0418">Kinase</keyword>
<dbReference type="InterPro" id="IPR017441">
    <property type="entry name" value="Protein_kinase_ATP_BS"/>
</dbReference>
<evidence type="ECO:0000256" key="11">
    <source>
        <dbReference type="ARBA" id="ARBA00022840"/>
    </source>
</evidence>
<dbReference type="InterPro" id="IPR030616">
    <property type="entry name" value="Aur-like"/>
</dbReference>
<keyword evidence="7" id="KW-0677">Repeat</keyword>
<dbReference type="PANTHER" id="PTHR24350">
    <property type="entry name" value="SERINE/THREONINE-PROTEIN KINASE IAL-RELATED"/>
    <property type="match status" value="1"/>
</dbReference>
<protein>
    <recommendedName>
        <fullName evidence="3">non-specific serine/threonine protein kinase</fullName>
        <ecNumber evidence="3">2.7.11.1</ecNumber>
    </recommendedName>
</protein>
<evidence type="ECO:0000256" key="15">
    <source>
        <dbReference type="PIRSR" id="PIRSR630616-1"/>
    </source>
</evidence>
<evidence type="ECO:0000313" key="21">
    <source>
        <dbReference type="EMBL" id="CAD8073351.1"/>
    </source>
</evidence>
<dbReference type="AlphaFoldDB" id="A0A8S1M6C9"/>
<organism evidence="21 22">
    <name type="scientific">Paramecium sonneborni</name>
    <dbReference type="NCBI Taxonomy" id="65129"/>
    <lineage>
        <taxon>Eukaryota</taxon>
        <taxon>Sar</taxon>
        <taxon>Alveolata</taxon>
        <taxon>Ciliophora</taxon>
        <taxon>Intramacronucleata</taxon>
        <taxon>Oligohymenophorea</taxon>
        <taxon>Peniculida</taxon>
        <taxon>Parameciidae</taxon>
        <taxon>Paramecium</taxon>
    </lineage>
</organism>
<evidence type="ECO:0000256" key="7">
    <source>
        <dbReference type="ARBA" id="ARBA00022737"/>
    </source>
</evidence>
<evidence type="ECO:0000256" key="12">
    <source>
        <dbReference type="ARBA" id="ARBA00024334"/>
    </source>
</evidence>
<feature type="active site" description="Proton acceptor" evidence="15">
    <location>
        <position position="128"/>
    </location>
</feature>
<feature type="binding site" evidence="16">
    <location>
        <position position="41"/>
    </location>
    <ligand>
        <name>ATP</name>
        <dbReference type="ChEBI" id="CHEBI:30616"/>
    </ligand>
</feature>
<evidence type="ECO:0000256" key="8">
    <source>
        <dbReference type="ARBA" id="ARBA00022741"/>
    </source>
</evidence>
<keyword evidence="22" id="KW-1185">Reference proteome</keyword>
<dbReference type="OrthoDB" id="541276at2759"/>
<evidence type="ECO:0000256" key="19">
    <source>
        <dbReference type="SAM" id="MobiDB-lite"/>
    </source>
</evidence>
<dbReference type="SMART" id="SM00220">
    <property type="entry name" value="S_TKc"/>
    <property type="match status" value="1"/>
</dbReference>
<keyword evidence="10" id="KW-0106">Calcium</keyword>
<dbReference type="FunFam" id="1.10.510.10:FF:000571">
    <property type="entry name" value="Maternal embryonic leucine zipper kinase"/>
    <property type="match status" value="1"/>
</dbReference>
<evidence type="ECO:0000256" key="3">
    <source>
        <dbReference type="ARBA" id="ARBA00012513"/>
    </source>
</evidence>
<dbReference type="InterPro" id="IPR000719">
    <property type="entry name" value="Prot_kinase_dom"/>
</dbReference>
<dbReference type="PROSITE" id="PS00108">
    <property type="entry name" value="PROTEIN_KINASE_ST"/>
    <property type="match status" value="1"/>
</dbReference>
<keyword evidence="11 16" id="KW-0067">ATP-binding</keyword>
<comment type="cofactor">
    <cofactor evidence="1">
        <name>Mg(2+)</name>
        <dbReference type="ChEBI" id="CHEBI:18420"/>
    </cofactor>
</comment>
<dbReference type="InterPro" id="IPR008271">
    <property type="entry name" value="Ser/Thr_kinase_AS"/>
</dbReference>
<sequence>MNELYDISFDLFEFQEFLGQGSFGSVLKALNKQTQQLVAVKVIKKKSLFQSEQLLQEAHILQELSHPNIVKFFGVHETDSRILIEMELIQGGSLSSLSKCSEEQTKYIMYSIFNALQYMHNNNIAHRDLKLENILITHDLSLLKVSDFGLSTGYASLMTKQCGTLIYMAPEQLNNRIYNKAIDIWAAGVIMYQLIVGQHPYYQKGCDLAQAQLNMHELCKPYLNDIQYSLFRRLTEINPTKRYSATQALLHPWFNYGNDEPLNMEEQFQQWKQSLKLHKFILALMILGKLGYQKHIINKEFYHQISKQIQQNQKIDLLGNYDQLFADYQQSLNQDQKYQISAQINKIDQNTRIDFHTTIDSTKQSNSTILQSSKFLIPSSNKQPIKAIKINSYNQTPIVVEDIEQEQMMMKLSVKNKEIQEKQIIRQPFIIQSTKLNSISDINQQFIKDNQLINQKSVDKQFEQSTASSPNKSPQTQKKKRVKKSQIKQDTNDHIIQNNYSRIPSMVQKQDYNNNIGPQSPTQKNKFKIHLKPLNHIPMMTNSQQNDGNLSLRPRNSRLSVNKEFYAPPILDLSNLALECMSPKYRKIRAISLNNQKKKMKFSLQQFQESLGIIILR</sequence>
<evidence type="ECO:0000256" key="14">
    <source>
        <dbReference type="ARBA" id="ARBA00048679"/>
    </source>
</evidence>
<gene>
    <name evidence="21" type="ORF">PSON_ATCC_30995.1.T0300279</name>
</gene>